<feature type="transmembrane region" description="Helical" evidence="1">
    <location>
        <begin position="148"/>
        <end position="164"/>
    </location>
</feature>
<evidence type="ECO:0000256" key="1">
    <source>
        <dbReference type="SAM" id="Phobius"/>
    </source>
</evidence>
<name>A0A562XBX3_CAMHY</name>
<protein>
    <submittedName>
        <fullName evidence="2">Uncharacterized protein</fullName>
    </submittedName>
</protein>
<evidence type="ECO:0000313" key="2">
    <source>
        <dbReference type="EMBL" id="TWO19631.1"/>
    </source>
</evidence>
<feature type="transmembrane region" description="Helical" evidence="1">
    <location>
        <begin position="112"/>
        <end position="136"/>
    </location>
</feature>
<accession>A0A562XBX3</accession>
<keyword evidence="1" id="KW-1133">Transmembrane helix</keyword>
<reference evidence="2 3" key="1">
    <citation type="submission" date="2019-07" db="EMBL/GenBank/DDBJ databases">
        <title>Rapid identification of Enteric Bacteria from Whole Genome Sequences (WGS) using Average Nucleotide Identity (ANI).</title>
        <authorList>
            <person name="Lane C."/>
        </authorList>
    </citation>
    <scope>NUCLEOTIDE SEQUENCE [LARGE SCALE GENOMIC DNA]</scope>
    <source>
        <strain evidence="2 3">D2411</strain>
    </source>
</reference>
<dbReference type="EMBL" id="VOAP01000016">
    <property type="protein sequence ID" value="TWO19631.1"/>
    <property type="molecule type" value="Genomic_DNA"/>
</dbReference>
<keyword evidence="1" id="KW-0472">Membrane</keyword>
<dbReference type="Proteomes" id="UP000321812">
    <property type="component" value="Unassembled WGS sequence"/>
</dbReference>
<sequence length="169" mass="19909">MQTFSDMQRNSVNLLSIRFVLFCVGLIAYEIMSATNHFLPPLIGLFFAYLVVLKNESEKYMGDIDKRWYLSFIFIIYAEQIHGFELFSTILAFILFYNFINDQLKINMKCRGCLLVIFVFSGYIGTFLLSDLILYILNQPLLGFNYEYYMYYIVVESAISVMLFKERVL</sequence>
<feature type="transmembrane region" description="Helical" evidence="1">
    <location>
        <begin position="72"/>
        <end position="100"/>
    </location>
</feature>
<feature type="transmembrane region" description="Helical" evidence="1">
    <location>
        <begin position="12"/>
        <end position="29"/>
    </location>
</feature>
<dbReference type="RefSeq" id="WP_111971316.1">
    <property type="nucleotide sequence ID" value="NZ_VOAP01000016.1"/>
</dbReference>
<organism evidence="2 3">
    <name type="scientific">Campylobacter hyointestinalis</name>
    <dbReference type="NCBI Taxonomy" id="198"/>
    <lineage>
        <taxon>Bacteria</taxon>
        <taxon>Pseudomonadati</taxon>
        <taxon>Campylobacterota</taxon>
        <taxon>Epsilonproteobacteria</taxon>
        <taxon>Campylobacterales</taxon>
        <taxon>Campylobacteraceae</taxon>
        <taxon>Campylobacter</taxon>
    </lineage>
</organism>
<keyword evidence="1" id="KW-0812">Transmembrane</keyword>
<dbReference type="AlphaFoldDB" id="A0A562XBX3"/>
<proteinExistence type="predicted"/>
<comment type="caution">
    <text evidence="2">The sequence shown here is derived from an EMBL/GenBank/DDBJ whole genome shotgun (WGS) entry which is preliminary data.</text>
</comment>
<gene>
    <name evidence="2" type="ORF">YZ82_05940</name>
</gene>
<evidence type="ECO:0000313" key="3">
    <source>
        <dbReference type="Proteomes" id="UP000321812"/>
    </source>
</evidence>